<gene>
    <name evidence="1" type="ORF">F5144DRAFT_523641</name>
</gene>
<evidence type="ECO:0000313" key="2">
    <source>
        <dbReference type="Proteomes" id="UP000724584"/>
    </source>
</evidence>
<dbReference type="Proteomes" id="UP000724584">
    <property type="component" value="Unassembled WGS sequence"/>
</dbReference>
<dbReference type="EMBL" id="JAGIZQ010000001">
    <property type="protein sequence ID" value="KAH6650431.1"/>
    <property type="molecule type" value="Genomic_DNA"/>
</dbReference>
<name>A0ACB7PQA3_9PEZI</name>
<proteinExistence type="predicted"/>
<protein>
    <submittedName>
        <fullName evidence="1">Uncharacterized protein</fullName>
    </submittedName>
</protein>
<reference evidence="1 2" key="1">
    <citation type="journal article" date="2021" name="Nat. Commun.">
        <title>Genetic determinants of endophytism in the Arabidopsis root mycobiome.</title>
        <authorList>
            <person name="Mesny F."/>
            <person name="Miyauchi S."/>
            <person name="Thiergart T."/>
            <person name="Pickel B."/>
            <person name="Atanasova L."/>
            <person name="Karlsson M."/>
            <person name="Huettel B."/>
            <person name="Barry K.W."/>
            <person name="Haridas S."/>
            <person name="Chen C."/>
            <person name="Bauer D."/>
            <person name="Andreopoulos W."/>
            <person name="Pangilinan J."/>
            <person name="LaButti K."/>
            <person name="Riley R."/>
            <person name="Lipzen A."/>
            <person name="Clum A."/>
            <person name="Drula E."/>
            <person name="Henrissat B."/>
            <person name="Kohler A."/>
            <person name="Grigoriev I.V."/>
            <person name="Martin F.M."/>
            <person name="Hacquard S."/>
        </authorList>
    </citation>
    <scope>NUCLEOTIDE SEQUENCE [LARGE SCALE GENOMIC DNA]</scope>
    <source>
        <strain evidence="1 2">MPI-SDFR-AT-0079</strain>
    </source>
</reference>
<evidence type="ECO:0000313" key="1">
    <source>
        <dbReference type="EMBL" id="KAH6650431.1"/>
    </source>
</evidence>
<comment type="caution">
    <text evidence="1">The sequence shown here is derived from an EMBL/GenBank/DDBJ whole genome shotgun (WGS) entry which is preliminary data.</text>
</comment>
<organism evidence="1 2">
    <name type="scientific">Chaetomium tenue</name>
    <dbReference type="NCBI Taxonomy" id="1854479"/>
    <lineage>
        <taxon>Eukaryota</taxon>
        <taxon>Fungi</taxon>
        <taxon>Dikarya</taxon>
        <taxon>Ascomycota</taxon>
        <taxon>Pezizomycotina</taxon>
        <taxon>Sordariomycetes</taxon>
        <taxon>Sordariomycetidae</taxon>
        <taxon>Sordariales</taxon>
        <taxon>Chaetomiaceae</taxon>
        <taxon>Chaetomium</taxon>
    </lineage>
</organism>
<accession>A0ACB7PQA3</accession>
<sequence length="755" mass="82718">MLPTRNMSAAMPKKVCIVGAGPSGLVAAKSLLWDTPRGTFDVTLFDSQTRIGGLWPSHKDDRTGLVHPRMVANQSKHTVHFSDLAWSEDAPNLPRAWQVGQYLSEYLKRYCSEAKLSLGTRVEKAVPLAASKDGSQHGWRVQTRSDQGEVKEDSFDYLLVASGFFGQPALPSISRDSPDIPTIHSSQYRDLQSLLGKTSGSGGKILVVGGQMSGVEVAGTIASHLSSAVHSPGPSPVPNPEKYSIHHIIQQPVWVFPLHTSPKPTASAPTFLPLDLGSYNIANRVHPLTNSQGHISQEAAKIVHSIYQTALGTDQSIFSPEVAVTAANTSDPPYLTVSDHYMDFVRSGLISVSRGKLDGLAGSEAIVSPPNEKIEDVAAVVFATGFEASSSISFLPQAVKETLSLSPSDLNNTVALAFHGTYHPDVPNLGFVGFYRSPYWGVMEMQARFLTALWAAGGPSSPPLPPQLKEALSKDTSIERTLNLRTDPRASQFPMGDYPWLMQEFAVALGLNKSPPTGTMPRLPPTDKEMDILTPARYPSISLTESQQTEVTASLKHTEATAWAGLSSTHFVARAVFRSLLGEWKLERALTSQLPSHPSGHFSGTAKFLLREGTRDGREAAFDALVGDDGGDPGLEYLYIEEGDFTASNGLTFRATRRYVWRYDEGRDRLSVWFAKTDDQKRADYLFHEVEFIPPNEGEDDGKGWEAKAGHLCIDDFYNVKYNFKFNAVNLVDWRLSYTVKGPKKDYTIDGVYTR</sequence>
<keyword evidence="2" id="KW-1185">Reference proteome</keyword>